<evidence type="ECO:0000313" key="2">
    <source>
        <dbReference type="EMBL" id="RGS69832.1"/>
    </source>
</evidence>
<dbReference type="RefSeq" id="WP_118198204.1">
    <property type="nucleotide sequence ID" value="NZ_JBCJBY010000019.1"/>
</dbReference>
<name>A0A412KME5_9FIRM</name>
<evidence type="ECO:0000313" key="4">
    <source>
        <dbReference type="EMBL" id="RHH14697.1"/>
    </source>
</evidence>
<sequence>MADIEKELAELEKLKAKQALHRRQLEENRKRALAKKNQTKRFVSIGKMVENILPDADSLSEDEIRKILSERLNMKK</sequence>
<keyword evidence="1" id="KW-0175">Coiled coil</keyword>
<dbReference type="EMBL" id="QRVV01000065">
    <property type="protein sequence ID" value="RGS69832.1"/>
    <property type="molecule type" value="Genomic_DNA"/>
</dbReference>
<protein>
    <recommendedName>
        <fullName evidence="8">DUF3847 domain-containing protein</fullName>
    </recommendedName>
</protein>
<comment type="caution">
    <text evidence="2">The sequence shown here is derived from an EMBL/GenBank/DDBJ whole genome shotgun (WGS) entry which is preliminary data.</text>
</comment>
<dbReference type="Proteomes" id="UP000284242">
    <property type="component" value="Unassembled WGS sequence"/>
</dbReference>
<evidence type="ECO:0008006" key="8">
    <source>
        <dbReference type="Google" id="ProtNLM"/>
    </source>
</evidence>
<proteinExistence type="predicted"/>
<accession>A0A412KME5</accession>
<reference evidence="5 6" key="1">
    <citation type="submission" date="2018-08" db="EMBL/GenBank/DDBJ databases">
        <title>A genome reference for cultivated species of the human gut microbiota.</title>
        <authorList>
            <person name="Zou Y."/>
            <person name="Xue W."/>
            <person name="Luo G."/>
        </authorList>
    </citation>
    <scope>NUCLEOTIDE SEQUENCE [LARGE SCALE GENOMIC DNA]</scope>
    <source>
        <strain evidence="2 7">AF21-24</strain>
        <strain evidence="4 5">AM18-2AC</strain>
        <strain evidence="3 6">AM22-9LB</strain>
    </source>
</reference>
<dbReference type="AlphaFoldDB" id="A0A412KME5"/>
<dbReference type="EMBL" id="QRJH01000017">
    <property type="protein sequence ID" value="RHH14697.1"/>
    <property type="molecule type" value="Genomic_DNA"/>
</dbReference>
<evidence type="ECO:0000313" key="3">
    <source>
        <dbReference type="EMBL" id="RHG13353.1"/>
    </source>
</evidence>
<evidence type="ECO:0000313" key="5">
    <source>
        <dbReference type="Proteomes" id="UP000284024"/>
    </source>
</evidence>
<feature type="coiled-coil region" evidence="1">
    <location>
        <begin position="1"/>
        <end position="31"/>
    </location>
</feature>
<evidence type="ECO:0000313" key="6">
    <source>
        <dbReference type="Proteomes" id="UP000284220"/>
    </source>
</evidence>
<dbReference type="Proteomes" id="UP000284220">
    <property type="component" value="Unassembled WGS sequence"/>
</dbReference>
<organism evidence="2 7">
    <name type="scientific">Blautia obeum</name>
    <dbReference type="NCBI Taxonomy" id="40520"/>
    <lineage>
        <taxon>Bacteria</taxon>
        <taxon>Bacillati</taxon>
        <taxon>Bacillota</taxon>
        <taxon>Clostridia</taxon>
        <taxon>Lachnospirales</taxon>
        <taxon>Lachnospiraceae</taxon>
        <taxon>Blautia</taxon>
    </lineage>
</organism>
<gene>
    <name evidence="4" type="ORF">DW222_17660</name>
    <name evidence="3" type="ORF">DW272_17275</name>
    <name evidence="2" type="ORF">DWX77_14230</name>
</gene>
<evidence type="ECO:0000256" key="1">
    <source>
        <dbReference type="SAM" id="Coils"/>
    </source>
</evidence>
<evidence type="ECO:0000313" key="7">
    <source>
        <dbReference type="Proteomes" id="UP000284242"/>
    </source>
</evidence>
<dbReference type="EMBL" id="QRHZ01000018">
    <property type="protein sequence ID" value="RHG13353.1"/>
    <property type="molecule type" value="Genomic_DNA"/>
</dbReference>
<dbReference type="Proteomes" id="UP000284024">
    <property type="component" value="Unassembled WGS sequence"/>
</dbReference>